<evidence type="ECO:0000313" key="2">
    <source>
        <dbReference type="Proteomes" id="UP000078507"/>
    </source>
</evidence>
<protein>
    <submittedName>
        <fullName evidence="1">Phosphonomutase</fullName>
    </submittedName>
</protein>
<dbReference type="EMBL" id="LNQB01000055">
    <property type="protein sequence ID" value="OAP49375.1"/>
    <property type="molecule type" value="Genomic_DNA"/>
</dbReference>
<dbReference type="Proteomes" id="UP000078507">
    <property type="component" value="Unassembled WGS sequence"/>
</dbReference>
<reference evidence="1 2" key="1">
    <citation type="submission" date="2015-11" db="EMBL/GenBank/DDBJ databases">
        <title>Ensifer anhuiense sp. nov., an effective nitrogen fixation bacterium with Glycine soja.</title>
        <authorList>
            <person name="Yan H."/>
            <person name="Chen W."/>
        </authorList>
    </citation>
    <scope>NUCLEOTIDE SEQUENCE [LARGE SCALE GENOMIC DNA]</scope>
    <source>
        <strain evidence="1 2">LMG 7837</strain>
    </source>
</reference>
<dbReference type="InterPro" id="IPR040442">
    <property type="entry name" value="Pyrv_kinase-like_dom_sf"/>
</dbReference>
<proteinExistence type="predicted"/>
<dbReference type="InterPro" id="IPR039556">
    <property type="entry name" value="ICL/PEPM"/>
</dbReference>
<dbReference type="AlphaFoldDB" id="A0A178YRI7"/>
<sequence>MNQEERALAFTALHRKGDPIVLYNIWDAGSARSVAEAGARALATGSWSVAAAHGFADGQKLPLAVLIEVVREIVAATDLPLSVDFEGAYSEDPAKGAANVAEIIDAGAIGINFEDQVVGKGGVHAIDKQSARIRAIREMAERQGIPLFINARTDLFLQEGDAAKHAGLVDEAIARAAAYAEAGGSGFFAPGLADVGLIARLCAASPLPVNVMMKPGAPDLAALAAVGVGRVSYGPFPYRAMIAWLRGEAEKVYGGAGK</sequence>
<dbReference type="SUPFAM" id="SSF51621">
    <property type="entry name" value="Phosphoenolpyruvate/pyruvate domain"/>
    <property type="match status" value="1"/>
</dbReference>
<dbReference type="OrthoDB" id="9785398at2"/>
<comment type="caution">
    <text evidence="1">The sequence shown here is derived from an EMBL/GenBank/DDBJ whole genome shotgun (WGS) entry which is preliminary data.</text>
</comment>
<dbReference type="PANTHER" id="PTHR42905:SF16">
    <property type="entry name" value="CARBOXYPHOSPHONOENOLPYRUVATE PHOSPHONOMUTASE-LIKE PROTEIN (AFU_ORTHOLOGUE AFUA_5G07230)"/>
    <property type="match status" value="1"/>
</dbReference>
<dbReference type="GO" id="GO:0003824">
    <property type="term" value="F:catalytic activity"/>
    <property type="evidence" value="ECO:0007669"/>
    <property type="project" value="InterPro"/>
</dbReference>
<dbReference type="Gene3D" id="3.20.20.60">
    <property type="entry name" value="Phosphoenolpyruvate-binding domains"/>
    <property type="match status" value="1"/>
</dbReference>
<dbReference type="Pfam" id="PF13714">
    <property type="entry name" value="PEP_mutase"/>
    <property type="match status" value="1"/>
</dbReference>
<organism evidence="1 2">
    <name type="scientific">Sinorhizobium saheli</name>
    <dbReference type="NCBI Taxonomy" id="36856"/>
    <lineage>
        <taxon>Bacteria</taxon>
        <taxon>Pseudomonadati</taxon>
        <taxon>Pseudomonadota</taxon>
        <taxon>Alphaproteobacteria</taxon>
        <taxon>Hyphomicrobiales</taxon>
        <taxon>Rhizobiaceae</taxon>
        <taxon>Sinorhizobium/Ensifer group</taxon>
        <taxon>Sinorhizobium</taxon>
    </lineage>
</organism>
<gene>
    <name evidence="1" type="ORF">ATB98_20295</name>
</gene>
<dbReference type="InterPro" id="IPR015813">
    <property type="entry name" value="Pyrv/PenolPyrv_kinase-like_dom"/>
</dbReference>
<evidence type="ECO:0000313" key="1">
    <source>
        <dbReference type="EMBL" id="OAP49375.1"/>
    </source>
</evidence>
<dbReference type="RefSeq" id="WP_066869395.1">
    <property type="nucleotide sequence ID" value="NZ_LNQB01000055.1"/>
</dbReference>
<dbReference type="STRING" id="36856.ATB98_20295"/>
<dbReference type="CDD" id="cd00377">
    <property type="entry name" value="ICL_PEPM"/>
    <property type="match status" value="1"/>
</dbReference>
<name>A0A178YRI7_SINSA</name>
<dbReference type="PANTHER" id="PTHR42905">
    <property type="entry name" value="PHOSPHOENOLPYRUVATE CARBOXYLASE"/>
    <property type="match status" value="1"/>
</dbReference>
<keyword evidence="2" id="KW-1185">Reference proteome</keyword>
<accession>A0A178YRI7</accession>